<sequence>MDKRDEEIKEEEEGKKEKKGYLFYPPGFSYLFLPGHFKKALPTSLLSLRCT</sequence>
<keyword evidence="1" id="KW-0472">Membrane</keyword>
<accession>A0A1S0TUX1</accession>
<dbReference type="KEGG" id="loa:LOAG_08683"/>
<reference evidence="2" key="1">
    <citation type="submission" date="2012-04" db="EMBL/GenBank/DDBJ databases">
        <title>The Genome Sequence of Loa loa.</title>
        <authorList>
            <consortium name="The Broad Institute Genome Sequencing Platform"/>
            <consortium name="Broad Institute Genome Sequencing Center for Infectious Disease"/>
            <person name="Nutman T.B."/>
            <person name="Fink D.L."/>
            <person name="Russ C."/>
            <person name="Young S."/>
            <person name="Zeng Q."/>
            <person name="Gargeya S."/>
            <person name="Alvarado L."/>
            <person name="Berlin A."/>
            <person name="Chapman S.B."/>
            <person name="Chen Z."/>
            <person name="Freedman E."/>
            <person name="Gellesch M."/>
            <person name="Goldberg J."/>
            <person name="Griggs A."/>
            <person name="Gujja S."/>
            <person name="Heilman E.R."/>
            <person name="Heiman D."/>
            <person name="Howarth C."/>
            <person name="Mehta T."/>
            <person name="Neiman D."/>
            <person name="Pearson M."/>
            <person name="Roberts A."/>
            <person name="Saif S."/>
            <person name="Shea T."/>
            <person name="Shenoy N."/>
            <person name="Sisk P."/>
            <person name="Stolte C."/>
            <person name="Sykes S."/>
            <person name="White J."/>
            <person name="Yandava C."/>
            <person name="Haas B."/>
            <person name="Henn M.R."/>
            <person name="Nusbaum C."/>
            <person name="Birren B."/>
        </authorList>
    </citation>
    <scope>NUCLEOTIDE SEQUENCE [LARGE SCALE GENOMIC DNA]</scope>
</reference>
<dbReference type="EMBL" id="JH712430">
    <property type="protein sequence ID" value="EFO19806.2"/>
    <property type="molecule type" value="Genomic_DNA"/>
</dbReference>
<keyword evidence="1" id="KW-0812">Transmembrane</keyword>
<dbReference type="GeneID" id="31251350"/>
<protein>
    <submittedName>
        <fullName evidence="2">Uncharacterized protein</fullName>
    </submittedName>
</protein>
<evidence type="ECO:0000313" key="2">
    <source>
        <dbReference type="EMBL" id="EFO19806.2"/>
    </source>
</evidence>
<organism evidence="2">
    <name type="scientific">Loa loa</name>
    <name type="common">Eye worm</name>
    <name type="synonym">Filaria loa</name>
    <dbReference type="NCBI Taxonomy" id="7209"/>
    <lineage>
        <taxon>Eukaryota</taxon>
        <taxon>Metazoa</taxon>
        <taxon>Ecdysozoa</taxon>
        <taxon>Nematoda</taxon>
        <taxon>Chromadorea</taxon>
        <taxon>Rhabditida</taxon>
        <taxon>Spirurina</taxon>
        <taxon>Spiruromorpha</taxon>
        <taxon>Filarioidea</taxon>
        <taxon>Onchocercidae</taxon>
        <taxon>Loa</taxon>
    </lineage>
</organism>
<keyword evidence="1" id="KW-1133">Transmembrane helix</keyword>
<gene>
    <name evidence="2" type="ORF">LOAG_08683</name>
</gene>
<dbReference type="RefSeq" id="XP_020302036.1">
    <property type="nucleotide sequence ID" value="XM_020447769.1"/>
</dbReference>
<evidence type="ECO:0000256" key="1">
    <source>
        <dbReference type="SAM" id="Phobius"/>
    </source>
</evidence>
<name>A0A1S0TUX1_LOALO</name>
<feature type="transmembrane region" description="Helical" evidence="1">
    <location>
        <begin position="21"/>
        <end position="37"/>
    </location>
</feature>
<dbReference type="InParanoid" id="A0A1S0TUX1"/>
<proteinExistence type="predicted"/>
<dbReference type="CTD" id="31251350"/>
<dbReference type="AlphaFoldDB" id="A0A1S0TUX1"/>